<feature type="domain" description="Myb-like" evidence="5">
    <location>
        <begin position="9"/>
        <end position="42"/>
    </location>
</feature>
<gene>
    <name evidence="7" type="ORF">Taro_031149</name>
</gene>
<evidence type="ECO:0000256" key="2">
    <source>
        <dbReference type="ARBA" id="ARBA00023125"/>
    </source>
</evidence>
<protein>
    <submittedName>
        <fullName evidence="7">Uncharacterized protein</fullName>
    </submittedName>
</protein>
<dbReference type="PROSITE" id="PS50090">
    <property type="entry name" value="MYB_LIKE"/>
    <property type="match status" value="1"/>
</dbReference>
<comment type="caution">
    <text evidence="7">The sequence shown here is derived from an EMBL/GenBank/DDBJ whole genome shotgun (WGS) entry which is preliminary data.</text>
</comment>
<reference evidence="7" key="1">
    <citation type="submission" date="2017-07" db="EMBL/GenBank/DDBJ databases">
        <title>Taro Niue Genome Assembly and Annotation.</title>
        <authorList>
            <person name="Atibalentja N."/>
            <person name="Keating K."/>
            <person name="Fields C.J."/>
        </authorList>
    </citation>
    <scope>NUCLEOTIDE SEQUENCE</scope>
    <source>
        <strain evidence="7">Niue_2</strain>
        <tissue evidence="7">Leaf</tissue>
    </source>
</reference>
<proteinExistence type="predicted"/>
<dbReference type="GO" id="GO:0003677">
    <property type="term" value="F:DNA binding"/>
    <property type="evidence" value="ECO:0007669"/>
    <property type="project" value="UniProtKB-KW"/>
</dbReference>
<name>A0A843VTV9_COLES</name>
<keyword evidence="3" id="KW-0539">Nucleus</keyword>
<feature type="domain" description="HTH myb-type" evidence="6">
    <location>
        <begin position="9"/>
        <end position="39"/>
    </location>
</feature>
<dbReference type="Pfam" id="PF00249">
    <property type="entry name" value="Myb_DNA-binding"/>
    <property type="match status" value="1"/>
</dbReference>
<organism evidence="7 8">
    <name type="scientific">Colocasia esculenta</name>
    <name type="common">Wild taro</name>
    <name type="synonym">Arum esculentum</name>
    <dbReference type="NCBI Taxonomy" id="4460"/>
    <lineage>
        <taxon>Eukaryota</taxon>
        <taxon>Viridiplantae</taxon>
        <taxon>Streptophyta</taxon>
        <taxon>Embryophyta</taxon>
        <taxon>Tracheophyta</taxon>
        <taxon>Spermatophyta</taxon>
        <taxon>Magnoliopsida</taxon>
        <taxon>Liliopsida</taxon>
        <taxon>Araceae</taxon>
        <taxon>Aroideae</taxon>
        <taxon>Colocasieae</taxon>
        <taxon>Colocasia</taxon>
    </lineage>
</organism>
<keyword evidence="8" id="KW-1185">Reference proteome</keyword>
<dbReference type="GO" id="GO:0005634">
    <property type="term" value="C:nucleus"/>
    <property type="evidence" value="ECO:0007669"/>
    <property type="project" value="UniProtKB-SubCell"/>
</dbReference>
<dbReference type="CDD" id="cd00167">
    <property type="entry name" value="SANT"/>
    <property type="match status" value="1"/>
</dbReference>
<feature type="region of interest" description="Disordered" evidence="4">
    <location>
        <begin position="59"/>
        <end position="82"/>
    </location>
</feature>
<evidence type="ECO:0000256" key="4">
    <source>
        <dbReference type="SAM" id="MobiDB-lite"/>
    </source>
</evidence>
<dbReference type="PROSITE" id="PS51294">
    <property type="entry name" value="HTH_MYB"/>
    <property type="match status" value="1"/>
</dbReference>
<dbReference type="InterPro" id="IPR015495">
    <property type="entry name" value="Myb_TF_plants"/>
</dbReference>
<dbReference type="InterPro" id="IPR017930">
    <property type="entry name" value="Myb_dom"/>
</dbReference>
<evidence type="ECO:0000256" key="3">
    <source>
        <dbReference type="ARBA" id="ARBA00023242"/>
    </source>
</evidence>
<dbReference type="AlphaFoldDB" id="A0A843VTV9"/>
<dbReference type="Gene3D" id="1.10.10.60">
    <property type="entry name" value="Homeodomain-like"/>
    <property type="match status" value="1"/>
</dbReference>
<sequence length="127" mass="14073">MGRAPCCDKQGLRKGPWSPEEDKILVDYIQNNGLGSWRSLPKLAEMCSWVLVVLNVGRPKTPNSMGGAGSTPRVSSPELPRHDGGSFSWTSVYCHRLLVPAGLQFDPSELCSVHLLAWTRDQRPPCW</sequence>
<accession>A0A843VTV9</accession>
<dbReference type="EMBL" id="NMUH01002188">
    <property type="protein sequence ID" value="MQL98436.1"/>
    <property type="molecule type" value="Genomic_DNA"/>
</dbReference>
<evidence type="ECO:0000259" key="5">
    <source>
        <dbReference type="PROSITE" id="PS50090"/>
    </source>
</evidence>
<evidence type="ECO:0000313" key="8">
    <source>
        <dbReference type="Proteomes" id="UP000652761"/>
    </source>
</evidence>
<evidence type="ECO:0000313" key="7">
    <source>
        <dbReference type="EMBL" id="MQL98436.1"/>
    </source>
</evidence>
<dbReference type="OrthoDB" id="675359at2759"/>
<dbReference type="Proteomes" id="UP000652761">
    <property type="component" value="Unassembled WGS sequence"/>
</dbReference>
<comment type="subcellular location">
    <subcellularLocation>
        <location evidence="1">Nucleus</location>
    </subcellularLocation>
</comment>
<dbReference type="InterPro" id="IPR001005">
    <property type="entry name" value="SANT/Myb"/>
</dbReference>
<evidence type="ECO:0000259" key="6">
    <source>
        <dbReference type="PROSITE" id="PS51294"/>
    </source>
</evidence>
<dbReference type="PANTHER" id="PTHR47999">
    <property type="entry name" value="TRANSCRIPTION FACTOR MYB8-RELATED-RELATED"/>
    <property type="match status" value="1"/>
</dbReference>
<dbReference type="SUPFAM" id="SSF46689">
    <property type="entry name" value="Homeodomain-like"/>
    <property type="match status" value="1"/>
</dbReference>
<dbReference type="PANTHER" id="PTHR47999:SF39">
    <property type="entry name" value="MYB8"/>
    <property type="match status" value="1"/>
</dbReference>
<evidence type="ECO:0000256" key="1">
    <source>
        <dbReference type="ARBA" id="ARBA00004123"/>
    </source>
</evidence>
<dbReference type="InterPro" id="IPR009057">
    <property type="entry name" value="Homeodomain-like_sf"/>
</dbReference>
<keyword evidence="2" id="KW-0238">DNA-binding</keyword>